<feature type="transmembrane region" description="Helical" evidence="8">
    <location>
        <begin position="474"/>
        <end position="496"/>
    </location>
</feature>
<dbReference type="Gene3D" id="1.20.1250.20">
    <property type="entry name" value="MFS general substrate transporter like domains"/>
    <property type="match status" value="2"/>
</dbReference>
<dbReference type="InterPro" id="IPR036259">
    <property type="entry name" value="MFS_trans_sf"/>
</dbReference>
<evidence type="ECO:0000313" key="12">
    <source>
        <dbReference type="Proteomes" id="UP001152607"/>
    </source>
</evidence>
<feature type="transmembrane region" description="Helical" evidence="8">
    <location>
        <begin position="159"/>
        <end position="181"/>
    </location>
</feature>
<dbReference type="GO" id="GO:0015113">
    <property type="term" value="F:nitrite transmembrane transporter activity"/>
    <property type="evidence" value="ECO:0007669"/>
    <property type="project" value="InterPro"/>
</dbReference>
<evidence type="ECO:0000259" key="10">
    <source>
        <dbReference type="PROSITE" id="PS50850"/>
    </source>
</evidence>
<evidence type="ECO:0000313" key="11">
    <source>
        <dbReference type="EMBL" id="CAI6337652.1"/>
    </source>
</evidence>
<organism evidence="11 12">
    <name type="scientific">Periconia digitata</name>
    <dbReference type="NCBI Taxonomy" id="1303443"/>
    <lineage>
        <taxon>Eukaryota</taxon>
        <taxon>Fungi</taxon>
        <taxon>Dikarya</taxon>
        <taxon>Ascomycota</taxon>
        <taxon>Pezizomycotina</taxon>
        <taxon>Dothideomycetes</taxon>
        <taxon>Pleosporomycetidae</taxon>
        <taxon>Pleosporales</taxon>
        <taxon>Massarineae</taxon>
        <taxon>Periconiaceae</taxon>
        <taxon>Periconia</taxon>
    </lineage>
</organism>
<comment type="similarity">
    <text evidence="2 8">Belongs to the major facilitator superfamily. Nitrate/nitrite porter (TC 2.A.1.8) family.</text>
</comment>
<dbReference type="InterPro" id="IPR004737">
    <property type="entry name" value="NO3_transporter_NarK/NarU-like"/>
</dbReference>
<feature type="transmembrane region" description="Helical" evidence="8">
    <location>
        <begin position="414"/>
        <end position="437"/>
    </location>
</feature>
<feature type="transmembrane region" description="Helical" evidence="8">
    <location>
        <begin position="33"/>
        <end position="52"/>
    </location>
</feature>
<comment type="caution">
    <text evidence="11">The sequence shown here is derived from an EMBL/GenBank/DDBJ whole genome shotgun (WGS) entry which is preliminary data.</text>
</comment>
<dbReference type="CDD" id="cd17341">
    <property type="entry name" value="MFS_NRT2_like"/>
    <property type="match status" value="1"/>
</dbReference>
<feature type="transmembrane region" description="Helical" evidence="8">
    <location>
        <begin position="389"/>
        <end position="408"/>
    </location>
</feature>
<dbReference type="FunFam" id="1.20.1250.20:FF:000382">
    <property type="entry name" value="Nitrate transporter CrnA"/>
    <property type="match status" value="1"/>
</dbReference>
<dbReference type="NCBIfam" id="TIGR00886">
    <property type="entry name" value="2A0108"/>
    <property type="match status" value="1"/>
</dbReference>
<reference evidence="11" key="1">
    <citation type="submission" date="2023-01" db="EMBL/GenBank/DDBJ databases">
        <authorList>
            <person name="Van Ghelder C."/>
            <person name="Rancurel C."/>
        </authorList>
    </citation>
    <scope>NUCLEOTIDE SEQUENCE</scope>
    <source>
        <strain evidence="11">CNCM I-4278</strain>
    </source>
</reference>
<protein>
    <recommendedName>
        <fullName evidence="8">Nitrate/nitrite transporter</fullName>
    </recommendedName>
</protein>
<name>A0A9W4UN12_9PLEO</name>
<evidence type="ECO:0000256" key="2">
    <source>
        <dbReference type="ARBA" id="ARBA00008432"/>
    </source>
</evidence>
<dbReference type="AlphaFoldDB" id="A0A9W4UN12"/>
<evidence type="ECO:0000256" key="8">
    <source>
        <dbReference type="RuleBase" id="RU366033"/>
    </source>
</evidence>
<dbReference type="EMBL" id="CAOQHR010000007">
    <property type="protein sequence ID" value="CAI6337652.1"/>
    <property type="molecule type" value="Genomic_DNA"/>
</dbReference>
<feature type="transmembrane region" description="Helical" evidence="8">
    <location>
        <begin position="315"/>
        <end position="335"/>
    </location>
</feature>
<keyword evidence="3 8" id="KW-0813">Transport</keyword>
<feature type="domain" description="Major facilitator superfamily (MFS) profile" evidence="10">
    <location>
        <begin position="36"/>
        <end position="501"/>
    </location>
</feature>
<evidence type="ECO:0000256" key="5">
    <source>
        <dbReference type="ARBA" id="ARBA00022989"/>
    </source>
</evidence>
<feature type="transmembrane region" description="Helical" evidence="8">
    <location>
        <begin position="201"/>
        <end position="219"/>
    </location>
</feature>
<dbReference type="Proteomes" id="UP001152607">
    <property type="component" value="Unassembled WGS sequence"/>
</dbReference>
<dbReference type="InterPro" id="IPR044772">
    <property type="entry name" value="NO3_transporter"/>
</dbReference>
<feature type="region of interest" description="Disordered" evidence="9">
    <location>
        <begin position="248"/>
        <end position="284"/>
    </location>
</feature>
<evidence type="ECO:0000256" key="3">
    <source>
        <dbReference type="ARBA" id="ARBA00022448"/>
    </source>
</evidence>
<dbReference type="InterPro" id="IPR020846">
    <property type="entry name" value="MFS_dom"/>
</dbReference>
<feature type="transmembrane region" description="Helical" evidence="8">
    <location>
        <begin position="127"/>
        <end position="147"/>
    </location>
</feature>
<feature type="compositionally biased region" description="Polar residues" evidence="9">
    <location>
        <begin position="248"/>
        <end position="263"/>
    </location>
</feature>
<keyword evidence="8" id="KW-1003">Cell membrane</keyword>
<feature type="transmembrane region" description="Helical" evidence="8">
    <location>
        <begin position="101"/>
        <end position="121"/>
    </location>
</feature>
<feature type="transmembrane region" description="Helical" evidence="8">
    <location>
        <begin position="72"/>
        <end position="89"/>
    </location>
</feature>
<evidence type="ECO:0000256" key="7">
    <source>
        <dbReference type="ARBA" id="ARBA00023136"/>
    </source>
</evidence>
<sequence>MGFQLKQLWTAPELNPYNKKAKSIPIFNPFDKYGRVFFFSYLGFFIAFWSWYAFPPLMVSIRKDLHLSQNEVANSNIISLTATLVMRAVAGPLCDRFGPRLTFVGCLLAGAIPSALAGTAHNAGSLYAIRFFVGILGGTFVPCQVWTTGFFDRNVVGTANALVGGWGNSGGGITYFVMPAIYDSLIHQRGLTSHVAWRVSFIVPFILITVVAISMLLFAEDTPTGKWSDRGKAVAPTAPTDNTIVAIPQNSTEKPSVAGSISSNDEKKKATTAAPQSDIETGPGDVRMMDEVQHEVIVKPSFKEGLKVACSLQSIALMCSYVCSFGGELAINSILGSYYLKNFPVLGQTTSGQWAAMFGLLNIITRPAGGFFADLIFKWTNRNLWAKKLWIHFVGVMSGIFLIVIGQLDPKNLSTMMGLIALMAIFLEAGNGANFALVPHVHPHANGILSGLVGASGNLGGVIFAIIFRYNGTHYARVFWIIGVIIIALNLIFIWVRPIPKGQIGGR</sequence>
<keyword evidence="4 8" id="KW-0812">Transmembrane</keyword>
<evidence type="ECO:0000256" key="1">
    <source>
        <dbReference type="ARBA" id="ARBA00004141"/>
    </source>
</evidence>
<feature type="transmembrane region" description="Helical" evidence="8">
    <location>
        <begin position="449"/>
        <end position="468"/>
    </location>
</feature>
<evidence type="ECO:0000256" key="9">
    <source>
        <dbReference type="SAM" id="MobiDB-lite"/>
    </source>
</evidence>
<feature type="transmembrane region" description="Helical" evidence="8">
    <location>
        <begin position="355"/>
        <end position="377"/>
    </location>
</feature>
<proteinExistence type="inferred from homology"/>
<dbReference type="GO" id="GO:0005886">
    <property type="term" value="C:plasma membrane"/>
    <property type="evidence" value="ECO:0007669"/>
    <property type="project" value="UniProtKB-SubCell"/>
</dbReference>
<dbReference type="GO" id="GO:0042128">
    <property type="term" value="P:nitrate assimilation"/>
    <property type="evidence" value="ECO:0007669"/>
    <property type="project" value="UniProtKB-UniRule"/>
</dbReference>
<accession>A0A9W4UN12</accession>
<keyword evidence="5 8" id="KW-1133">Transmembrane helix</keyword>
<dbReference type="PROSITE" id="PS50850">
    <property type="entry name" value="MFS"/>
    <property type="match status" value="1"/>
</dbReference>
<dbReference type="Pfam" id="PF07690">
    <property type="entry name" value="MFS_1"/>
    <property type="match status" value="1"/>
</dbReference>
<keyword evidence="6 8" id="KW-0534">Nitrate assimilation</keyword>
<evidence type="ECO:0000256" key="6">
    <source>
        <dbReference type="ARBA" id="ARBA00023063"/>
    </source>
</evidence>
<dbReference type="OrthoDB" id="434240at2759"/>
<evidence type="ECO:0000256" key="4">
    <source>
        <dbReference type="ARBA" id="ARBA00022692"/>
    </source>
</evidence>
<dbReference type="InterPro" id="IPR011701">
    <property type="entry name" value="MFS"/>
</dbReference>
<dbReference type="GO" id="GO:0015112">
    <property type="term" value="F:nitrate transmembrane transporter activity"/>
    <property type="evidence" value="ECO:0007669"/>
    <property type="project" value="UniProtKB-UniRule"/>
</dbReference>
<dbReference type="SUPFAM" id="SSF103473">
    <property type="entry name" value="MFS general substrate transporter"/>
    <property type="match status" value="1"/>
</dbReference>
<keyword evidence="12" id="KW-1185">Reference proteome</keyword>
<comment type="subcellular location">
    <subcellularLocation>
        <location evidence="8">Cell membrane</location>
        <topology evidence="8">Multi-pass membrane protein</topology>
    </subcellularLocation>
    <subcellularLocation>
        <location evidence="1">Membrane</location>
        <topology evidence="1">Multi-pass membrane protein</topology>
    </subcellularLocation>
</comment>
<keyword evidence="7 8" id="KW-0472">Membrane</keyword>
<gene>
    <name evidence="11" type="ORF">PDIGIT_LOCUS10766</name>
</gene>
<dbReference type="PANTHER" id="PTHR23515">
    <property type="entry name" value="HIGH-AFFINITY NITRATE TRANSPORTER 2.3"/>
    <property type="match status" value="1"/>
</dbReference>